<proteinExistence type="predicted"/>
<feature type="region of interest" description="Disordered" evidence="1">
    <location>
        <begin position="358"/>
        <end position="404"/>
    </location>
</feature>
<dbReference type="AlphaFoldDB" id="A0A0C9WGM1"/>
<name>A0A0C9WGM1_9AGAR</name>
<protein>
    <submittedName>
        <fullName evidence="2">Uncharacterized protein</fullName>
    </submittedName>
</protein>
<sequence>MTRQKWTTEEQEVWLEERKPAFLIANQKRCAAKSFYPDLVKEFRDKWPVPPVTQAEIDDAGSVELATRVKRDKYDKRTSSWYPNNTRTLSAHGGANEILKIKSQPQPRKLQAWQAYHALTYESKWKPHVNKAWTTYKEEWLAEHPKEKPEKTRLEVMVEFMKGKFNEENDDMKKRCEEYRNPEMQAVLNPAKAKPQAAINEAFQSAINLLPRTLATIGESLVKQTGWNITILAGGPMPDTDGTILTYLSHSGKTKEGDSFDKFLGKKDYDDHVLCPFEKFLHASFSMDGEDDKEKEMDDEEWKKQNSESEENENQTENVDQTKNGNKKSVGGLSEYEKSKAKNIAQLKLVMENLNENYPFPEDLVPKPALKKPAAKKEKKEIQQPVERRASMRNKGGDKDRYVM</sequence>
<keyword evidence="3" id="KW-1185">Reference proteome</keyword>
<organism evidence="2 3">
    <name type="scientific">Laccaria amethystina LaAM-08-1</name>
    <dbReference type="NCBI Taxonomy" id="1095629"/>
    <lineage>
        <taxon>Eukaryota</taxon>
        <taxon>Fungi</taxon>
        <taxon>Dikarya</taxon>
        <taxon>Basidiomycota</taxon>
        <taxon>Agaricomycotina</taxon>
        <taxon>Agaricomycetes</taxon>
        <taxon>Agaricomycetidae</taxon>
        <taxon>Agaricales</taxon>
        <taxon>Agaricineae</taxon>
        <taxon>Hydnangiaceae</taxon>
        <taxon>Laccaria</taxon>
    </lineage>
</organism>
<reference evidence="2 3" key="1">
    <citation type="submission" date="2014-04" db="EMBL/GenBank/DDBJ databases">
        <authorList>
            <consortium name="DOE Joint Genome Institute"/>
            <person name="Kuo A."/>
            <person name="Kohler A."/>
            <person name="Nagy L.G."/>
            <person name="Floudas D."/>
            <person name="Copeland A."/>
            <person name="Barry K.W."/>
            <person name="Cichocki N."/>
            <person name="Veneault-Fourrey C."/>
            <person name="LaButti K."/>
            <person name="Lindquist E.A."/>
            <person name="Lipzen A."/>
            <person name="Lundell T."/>
            <person name="Morin E."/>
            <person name="Murat C."/>
            <person name="Sun H."/>
            <person name="Tunlid A."/>
            <person name="Henrissat B."/>
            <person name="Grigoriev I.V."/>
            <person name="Hibbett D.S."/>
            <person name="Martin F."/>
            <person name="Nordberg H.P."/>
            <person name="Cantor M.N."/>
            <person name="Hua S.X."/>
        </authorList>
    </citation>
    <scope>NUCLEOTIDE SEQUENCE [LARGE SCALE GENOMIC DNA]</scope>
    <source>
        <strain evidence="2 3">LaAM-08-1</strain>
    </source>
</reference>
<dbReference type="Proteomes" id="UP000054477">
    <property type="component" value="Unassembled WGS sequence"/>
</dbReference>
<dbReference type="EMBL" id="KN839508">
    <property type="protein sequence ID" value="KIJ89684.1"/>
    <property type="molecule type" value="Genomic_DNA"/>
</dbReference>
<dbReference type="OrthoDB" id="2683861at2759"/>
<dbReference type="HOGENOM" id="CLU_020082_0_0_1"/>
<accession>A0A0C9WGM1</accession>
<evidence type="ECO:0000313" key="2">
    <source>
        <dbReference type="EMBL" id="KIJ89684.1"/>
    </source>
</evidence>
<reference evidence="3" key="2">
    <citation type="submission" date="2015-01" db="EMBL/GenBank/DDBJ databases">
        <title>Evolutionary Origins and Diversification of the Mycorrhizal Mutualists.</title>
        <authorList>
            <consortium name="DOE Joint Genome Institute"/>
            <consortium name="Mycorrhizal Genomics Consortium"/>
            <person name="Kohler A."/>
            <person name="Kuo A."/>
            <person name="Nagy L.G."/>
            <person name="Floudas D."/>
            <person name="Copeland A."/>
            <person name="Barry K.W."/>
            <person name="Cichocki N."/>
            <person name="Veneault-Fourrey C."/>
            <person name="LaButti K."/>
            <person name="Lindquist E.A."/>
            <person name="Lipzen A."/>
            <person name="Lundell T."/>
            <person name="Morin E."/>
            <person name="Murat C."/>
            <person name="Riley R."/>
            <person name="Ohm R."/>
            <person name="Sun H."/>
            <person name="Tunlid A."/>
            <person name="Henrissat B."/>
            <person name="Grigoriev I.V."/>
            <person name="Hibbett D.S."/>
            <person name="Martin F."/>
        </authorList>
    </citation>
    <scope>NUCLEOTIDE SEQUENCE [LARGE SCALE GENOMIC DNA]</scope>
    <source>
        <strain evidence="3">LaAM-08-1</strain>
    </source>
</reference>
<feature type="region of interest" description="Disordered" evidence="1">
    <location>
        <begin position="288"/>
        <end position="337"/>
    </location>
</feature>
<gene>
    <name evidence="2" type="ORF">K443DRAFT_117653</name>
</gene>
<dbReference type="STRING" id="1095629.A0A0C9WGM1"/>
<feature type="compositionally biased region" description="Basic and acidic residues" evidence="1">
    <location>
        <begin position="292"/>
        <end position="307"/>
    </location>
</feature>
<feature type="compositionally biased region" description="Basic and acidic residues" evidence="1">
    <location>
        <begin position="375"/>
        <end position="404"/>
    </location>
</feature>
<evidence type="ECO:0000256" key="1">
    <source>
        <dbReference type="SAM" id="MobiDB-lite"/>
    </source>
</evidence>
<evidence type="ECO:0000313" key="3">
    <source>
        <dbReference type="Proteomes" id="UP000054477"/>
    </source>
</evidence>